<name>A0A0Q0UCH5_9CORY</name>
<keyword evidence="2" id="KW-1185">Reference proteome</keyword>
<dbReference type="EMBL" id="LKST01000001">
    <property type="protein sequence ID" value="KQB85623.1"/>
    <property type="molecule type" value="Genomic_DNA"/>
</dbReference>
<organism evidence="1 2">
    <name type="scientific">Corynebacterium oculi</name>
    <dbReference type="NCBI Taxonomy" id="1544416"/>
    <lineage>
        <taxon>Bacteria</taxon>
        <taxon>Bacillati</taxon>
        <taxon>Actinomycetota</taxon>
        <taxon>Actinomycetes</taxon>
        <taxon>Mycobacteriales</taxon>
        <taxon>Corynebacteriaceae</taxon>
        <taxon>Corynebacterium</taxon>
    </lineage>
</organism>
<proteinExistence type="predicted"/>
<dbReference type="STRING" id="1544416.Cocul_00770"/>
<sequence>MISELVDHSLPSVLAEHEPQPGRQITGISLSAIGSVTTQPLTSLLRRVAATVTGVLITVDEIQAAAPRDLQRLAASMQDAIRDDLPVAFAGAGLTAGVSALLDHPGTTFLRRSLRYQLAPLTHADSIRLTNQTVESSGKTISTQAAETLASRAHRYPYLIQLIGAIAWDLSGPAITAPDVEEATGQAVPILGNQVHLPEVAALSHRQVDFLRAMAQMADEEGLARIGEIATTMSTSVTSLSTARRALIDADLLYSPAWGTVRFRLPYFREFLLGPGGPLEVA</sequence>
<protein>
    <submittedName>
        <fullName evidence="1">Uncharacterized protein</fullName>
    </submittedName>
</protein>
<evidence type="ECO:0000313" key="1">
    <source>
        <dbReference type="EMBL" id="KQB85623.1"/>
    </source>
</evidence>
<reference evidence="1 2" key="1">
    <citation type="submission" date="2015-10" db="EMBL/GenBank/DDBJ databases">
        <title>Corynebacteirum lowii and Corynebacterium oculi species nova, derived from human clinical disease and and emended description of Corynebacterium mastiditis.</title>
        <authorList>
            <person name="Bernard K."/>
            <person name="Pacheco A.L."/>
            <person name="Mcdougall C."/>
            <person name="Burtx T."/>
            <person name="Weibe D."/>
            <person name="Tyler S."/>
            <person name="Olson A.B."/>
            <person name="Cnockaert M."/>
            <person name="Eguchi H."/>
            <person name="Kuwahara T."/>
            <person name="Nakayama-Imaohji H."/>
            <person name="Boudewijins M."/>
            <person name="Van Hoecke F."/>
            <person name="Bernier A.-M."/>
            <person name="Vandamme P."/>
        </authorList>
    </citation>
    <scope>NUCLEOTIDE SEQUENCE [LARGE SCALE GENOMIC DNA]</scope>
    <source>
        <strain evidence="1 2">NML 130210</strain>
    </source>
</reference>
<evidence type="ECO:0000313" key="2">
    <source>
        <dbReference type="Proteomes" id="UP000050517"/>
    </source>
</evidence>
<dbReference type="SUPFAM" id="SSF52540">
    <property type="entry name" value="P-loop containing nucleoside triphosphate hydrolases"/>
    <property type="match status" value="1"/>
</dbReference>
<dbReference type="PATRIC" id="fig|1544416.3.peg.771"/>
<accession>A0A0Q0UCH5</accession>
<comment type="caution">
    <text evidence="1">The sequence shown here is derived from an EMBL/GenBank/DDBJ whole genome shotgun (WGS) entry which is preliminary data.</text>
</comment>
<dbReference type="InterPro" id="IPR027417">
    <property type="entry name" value="P-loop_NTPase"/>
</dbReference>
<dbReference type="AlphaFoldDB" id="A0A0Q0UCH5"/>
<dbReference type="Proteomes" id="UP000050517">
    <property type="component" value="Unassembled WGS sequence"/>
</dbReference>
<gene>
    <name evidence="1" type="ORF">Cocul_00770</name>
</gene>